<dbReference type="HOGENOM" id="CLU_554444_0_0_1"/>
<gene>
    <name evidence="2" type="ORF">PIIN_03641</name>
</gene>
<dbReference type="OrthoDB" id="10570547at2759"/>
<dbReference type="InParanoid" id="G4TEF7"/>
<sequence>MDPRFTSPTEPPRRKSKVSLSQLLAHIRSTDQREGIQGFIFNSPAPSVASSRSSSFTRRRSSCVIPDSRHPSDRSIILVPSYDSESDSDCECQSAITASSIGSFTRKGSGTPSHLRCIVEVDGEKPTLTTDCPLAQNTAPSLPSHVRQRRPPPLGLRCVVDVSRDPSLDTWTFSTADSGLAVKTPSSVDSFKCKGIPFDEHVGSTVFVPVEKAPKKPPMSAPATDWAAFFRTDISTGPPPVNKATRPRKSSVGETVKKPRPLPPLPTRLINHTPARAQTYPPAKSQNRRPLDAPPDYSLVDPSLEVQCVKASRRRGGLFSPLAGGSYPPQLVKQSSAPLQHSRLDAKILPTDDIDPPRTMRQKIKNGIASMHGKSNSQDSASRKPLRDASSRNNSLEGGQPCKLSLSKTLRKKSIGSRKKSLPSAWFDDDECTDGSSDKESGITLVVPARIQHEHTPQTQGSSPFDPNFSFARRCQPRLSVSEAPAPRWRRL</sequence>
<evidence type="ECO:0000256" key="1">
    <source>
        <dbReference type="SAM" id="MobiDB-lite"/>
    </source>
</evidence>
<evidence type="ECO:0000313" key="3">
    <source>
        <dbReference type="Proteomes" id="UP000007148"/>
    </source>
</evidence>
<feature type="region of interest" description="Disordered" evidence="1">
    <location>
        <begin position="319"/>
        <end position="492"/>
    </location>
</feature>
<feature type="region of interest" description="Disordered" evidence="1">
    <location>
        <begin position="235"/>
        <end position="299"/>
    </location>
</feature>
<keyword evidence="3" id="KW-1185">Reference proteome</keyword>
<reference evidence="2 3" key="1">
    <citation type="journal article" date="2011" name="PLoS Pathog.">
        <title>Endophytic Life Strategies Decoded by Genome and Transcriptome Analyses of the Mutualistic Root Symbiont Piriformospora indica.</title>
        <authorList>
            <person name="Zuccaro A."/>
            <person name="Lahrmann U."/>
            <person name="Guldener U."/>
            <person name="Langen G."/>
            <person name="Pfiffi S."/>
            <person name="Biedenkopf D."/>
            <person name="Wong P."/>
            <person name="Samans B."/>
            <person name="Grimm C."/>
            <person name="Basiewicz M."/>
            <person name="Murat C."/>
            <person name="Martin F."/>
            <person name="Kogel K.H."/>
        </authorList>
    </citation>
    <scope>NUCLEOTIDE SEQUENCE [LARGE SCALE GENOMIC DNA]</scope>
    <source>
        <strain evidence="2 3">DSM 11827</strain>
    </source>
</reference>
<dbReference type="AlphaFoldDB" id="G4TEF7"/>
<proteinExistence type="predicted"/>
<comment type="caution">
    <text evidence="2">The sequence shown here is derived from an EMBL/GenBank/DDBJ whole genome shotgun (WGS) entry which is preliminary data.</text>
</comment>
<feature type="compositionally biased region" description="Basic residues" evidence="1">
    <location>
        <begin position="409"/>
        <end position="421"/>
    </location>
</feature>
<feature type="compositionally biased region" description="Low complexity" evidence="1">
    <location>
        <begin position="43"/>
        <end position="56"/>
    </location>
</feature>
<feature type="compositionally biased region" description="Basic and acidic residues" evidence="1">
    <location>
        <begin position="381"/>
        <end position="390"/>
    </location>
</feature>
<evidence type="ECO:0000313" key="2">
    <source>
        <dbReference type="EMBL" id="CCA69700.1"/>
    </source>
</evidence>
<feature type="region of interest" description="Disordered" evidence="1">
    <location>
        <begin position="41"/>
        <end position="70"/>
    </location>
</feature>
<organism evidence="2 3">
    <name type="scientific">Serendipita indica (strain DSM 11827)</name>
    <name type="common">Root endophyte fungus</name>
    <name type="synonym">Piriformospora indica</name>
    <dbReference type="NCBI Taxonomy" id="1109443"/>
    <lineage>
        <taxon>Eukaryota</taxon>
        <taxon>Fungi</taxon>
        <taxon>Dikarya</taxon>
        <taxon>Basidiomycota</taxon>
        <taxon>Agaricomycotina</taxon>
        <taxon>Agaricomycetes</taxon>
        <taxon>Sebacinales</taxon>
        <taxon>Serendipitaceae</taxon>
        <taxon>Serendipita</taxon>
    </lineage>
</organism>
<dbReference type="EMBL" id="CAFZ01000061">
    <property type="protein sequence ID" value="CCA69700.1"/>
    <property type="molecule type" value="Genomic_DNA"/>
</dbReference>
<dbReference type="Proteomes" id="UP000007148">
    <property type="component" value="Unassembled WGS sequence"/>
</dbReference>
<name>G4TEF7_SERID</name>
<feature type="region of interest" description="Disordered" evidence="1">
    <location>
        <begin position="1"/>
        <end position="20"/>
    </location>
</feature>
<protein>
    <submittedName>
        <fullName evidence="2">Uncharacterized protein</fullName>
    </submittedName>
</protein>
<accession>G4TEF7</accession>